<evidence type="ECO:0000256" key="4">
    <source>
        <dbReference type="ARBA" id="ARBA00022807"/>
    </source>
</evidence>
<dbReference type="PANTHER" id="PTHR46143:SF1">
    <property type="entry name" value="CALPAIN-7"/>
    <property type="match status" value="1"/>
</dbReference>
<dbReference type="AlphaFoldDB" id="A0A316UCR3"/>
<feature type="region of interest" description="Disordered" evidence="7">
    <location>
        <begin position="666"/>
        <end position="685"/>
    </location>
</feature>
<name>A0A316UCR3_9BASI</name>
<keyword evidence="10" id="KW-1185">Reference proteome</keyword>
<dbReference type="Proteomes" id="UP000245942">
    <property type="component" value="Unassembled WGS sequence"/>
</dbReference>
<dbReference type="InterPro" id="IPR038765">
    <property type="entry name" value="Papain-like_cys_pep_sf"/>
</dbReference>
<feature type="active site" evidence="5">
    <location>
        <position position="482"/>
    </location>
</feature>
<dbReference type="Gene3D" id="3.90.70.10">
    <property type="entry name" value="Cysteine proteinases"/>
    <property type="match status" value="1"/>
</dbReference>
<dbReference type="RefSeq" id="XP_025347985.1">
    <property type="nucleotide sequence ID" value="XM_025494968.1"/>
</dbReference>
<dbReference type="InterPro" id="IPR001300">
    <property type="entry name" value="Peptidase_C2_calpain_cat"/>
</dbReference>
<feature type="compositionally biased region" description="Low complexity" evidence="7">
    <location>
        <begin position="530"/>
        <end position="539"/>
    </location>
</feature>
<dbReference type="SMART" id="SM00230">
    <property type="entry name" value="CysPc"/>
    <property type="match status" value="1"/>
</dbReference>
<evidence type="ECO:0000256" key="2">
    <source>
        <dbReference type="ARBA" id="ARBA00022670"/>
    </source>
</evidence>
<dbReference type="SUPFAM" id="SSF54001">
    <property type="entry name" value="Cysteine proteinases"/>
    <property type="match status" value="1"/>
</dbReference>
<reference evidence="9 10" key="1">
    <citation type="journal article" date="2018" name="Mol. Biol. Evol.">
        <title>Broad Genomic Sampling Reveals a Smut Pathogenic Ancestry of the Fungal Clade Ustilaginomycotina.</title>
        <authorList>
            <person name="Kijpornyongpan T."/>
            <person name="Mondo S.J."/>
            <person name="Barry K."/>
            <person name="Sandor L."/>
            <person name="Lee J."/>
            <person name="Lipzen A."/>
            <person name="Pangilinan J."/>
            <person name="LaButti K."/>
            <person name="Hainaut M."/>
            <person name="Henrissat B."/>
            <person name="Grigoriev I.V."/>
            <person name="Spatafora J.W."/>
            <person name="Aime M.C."/>
        </authorList>
    </citation>
    <scope>NUCLEOTIDE SEQUENCE [LARGE SCALE GENOMIC DNA]</scope>
    <source>
        <strain evidence="9 10">MCA 4718</strain>
    </source>
</reference>
<evidence type="ECO:0000256" key="7">
    <source>
        <dbReference type="SAM" id="MobiDB-lite"/>
    </source>
</evidence>
<dbReference type="InterPro" id="IPR022683">
    <property type="entry name" value="Calpain_III"/>
</dbReference>
<feature type="compositionally biased region" description="Polar residues" evidence="7">
    <location>
        <begin position="625"/>
        <end position="639"/>
    </location>
</feature>
<feature type="active site" evidence="5">
    <location>
        <position position="505"/>
    </location>
</feature>
<evidence type="ECO:0000313" key="9">
    <source>
        <dbReference type="EMBL" id="PWN20825.1"/>
    </source>
</evidence>
<gene>
    <name evidence="9" type="ORF">BCV69DRAFT_312764</name>
</gene>
<keyword evidence="3 5" id="KW-0378">Hydrolase</keyword>
<dbReference type="EMBL" id="KZ819327">
    <property type="protein sequence ID" value="PWN20825.1"/>
    <property type="molecule type" value="Genomic_DNA"/>
</dbReference>
<dbReference type="InterPro" id="IPR036213">
    <property type="entry name" value="Calpain_III_sf"/>
</dbReference>
<dbReference type="InterPro" id="IPR051297">
    <property type="entry name" value="PalB/RIM13"/>
</dbReference>
<keyword evidence="4 5" id="KW-0788">Thiol protease</keyword>
<feature type="region of interest" description="Disordered" evidence="7">
    <location>
        <begin position="1"/>
        <end position="31"/>
    </location>
</feature>
<evidence type="ECO:0000256" key="1">
    <source>
        <dbReference type="ARBA" id="ARBA00010193"/>
    </source>
</evidence>
<evidence type="ECO:0000256" key="6">
    <source>
        <dbReference type="SAM" id="Coils"/>
    </source>
</evidence>
<evidence type="ECO:0000256" key="3">
    <source>
        <dbReference type="ARBA" id="ARBA00022801"/>
    </source>
</evidence>
<feature type="compositionally biased region" description="Basic and acidic residues" evidence="7">
    <location>
        <begin position="641"/>
        <end position="653"/>
    </location>
</feature>
<evidence type="ECO:0000313" key="10">
    <source>
        <dbReference type="Proteomes" id="UP000245942"/>
    </source>
</evidence>
<feature type="region of interest" description="Disordered" evidence="7">
    <location>
        <begin position="506"/>
        <end position="539"/>
    </location>
</feature>
<feature type="coiled-coil region" evidence="6">
    <location>
        <begin position="100"/>
        <end position="131"/>
    </location>
</feature>
<keyword evidence="6" id="KW-0175">Coiled coil</keyword>
<proteinExistence type="inferred from homology"/>
<keyword evidence="2 5" id="KW-0645">Protease</keyword>
<comment type="similarity">
    <text evidence="1">Belongs to the peptidase C2 family. PalB/RIM13 subfamily.</text>
</comment>
<dbReference type="GO" id="GO:0006508">
    <property type="term" value="P:proteolysis"/>
    <property type="evidence" value="ECO:0007669"/>
    <property type="project" value="UniProtKB-KW"/>
</dbReference>
<accession>A0A316UCR3</accession>
<dbReference type="OrthoDB" id="167576at2759"/>
<dbReference type="GO" id="GO:0004198">
    <property type="term" value="F:calcium-dependent cysteine-type endopeptidase activity"/>
    <property type="evidence" value="ECO:0007669"/>
    <property type="project" value="InterPro"/>
</dbReference>
<dbReference type="STRING" id="1684307.A0A316UCR3"/>
<dbReference type="Gene3D" id="2.60.120.380">
    <property type="match status" value="2"/>
</dbReference>
<feature type="region of interest" description="Disordered" evidence="7">
    <location>
        <begin position="401"/>
        <end position="434"/>
    </location>
</feature>
<organism evidence="9 10">
    <name type="scientific">Pseudomicrostroma glucosiphilum</name>
    <dbReference type="NCBI Taxonomy" id="1684307"/>
    <lineage>
        <taxon>Eukaryota</taxon>
        <taxon>Fungi</taxon>
        <taxon>Dikarya</taxon>
        <taxon>Basidiomycota</taxon>
        <taxon>Ustilaginomycotina</taxon>
        <taxon>Exobasidiomycetes</taxon>
        <taxon>Microstromatales</taxon>
        <taxon>Microstromatales incertae sedis</taxon>
        <taxon>Pseudomicrostroma</taxon>
    </lineage>
</organism>
<dbReference type="SMART" id="SM00720">
    <property type="entry name" value="calpain_III"/>
    <property type="match status" value="1"/>
</dbReference>
<dbReference type="PROSITE" id="PS50203">
    <property type="entry name" value="CALPAIN_CAT"/>
    <property type="match status" value="1"/>
</dbReference>
<evidence type="ECO:0000259" key="8">
    <source>
        <dbReference type="PROSITE" id="PS50203"/>
    </source>
</evidence>
<dbReference type="SUPFAM" id="SSF49758">
    <property type="entry name" value="Calpain large subunit, middle domain (domain III)"/>
    <property type="match status" value="2"/>
</dbReference>
<evidence type="ECO:0000256" key="5">
    <source>
        <dbReference type="PROSITE-ProRule" id="PRU00239"/>
    </source>
</evidence>
<feature type="active site" evidence="5">
    <location>
        <position position="250"/>
    </location>
</feature>
<sequence length="1147" mass="124216">MAASSSSVASSSSSTSTIPPRPRVSSSYLISPTPLLSPTPATLSSSISSASRSLSLASTHESSQHPRRYELAYPIYLRAARAFLWAVRNLTPQGESGTLEEEEREKLGRLKENLKRQAGRALQRAERIREVKGAEWARRWGGMSSRGGGGGGGGCKDVEEQGRRLVDSSRINGLLCEPWSSSSYSSFSRTGATLETFPLPLLSEKQRLTGAKLISASRIFTEEERRGCCLWDPARPLRGEDITQDAVSNCGLVAAMEVIAEHDFKWQTKLLRQPLLVEKDELEASVTADHIYTARLHLNGCLRLVHIDDQLPFYEASDASSSSSAGSSSFPSRQRRLMCASVRSSSAASPDIDPAPAIILTSLVEKACLSVLRTYAPPGSVPAEDLYLLTGWLPEVVHLQAREDDSSSSSSDPQASSGMGESQGRHGPLSSSIQREKTFRRVSQAWVKGWVLVCAGTGSGTSSRESGEATATGIERGLVPSHSYAVLELQDEQQSGSERYLKLMNPWRPANVPQPGEEGKNSRTTPAPPSSLHLTTSVSTLGGKDSPFTLSWERFLHSFSTLHLAWNPLALFTYMDEVHGSWERGDEATADIGTTSASAGAGEEGGVTLQSEEGREGRAAAVRDTTFTLRVTGPPTGSAQDRGHEDSGLDRGPGEGAGEVWLHLTRHSKETRSSTSSEGLDGEPTVNRQEEKRFIAIHIYESTAGGSEGYQSTRVMPLGGERGSSAGGIYVNTCHHLVRFKPSFFLDSLLRSDQPLSAQTARASKEYQIVLSLHAPLEEEGEHVNFTLRAWSRYEVSLDEVEQQPGWTSELRGSWTTSTSGGHLDCPSFPSNPQYLLTLPPSSPATSLTLTLSATPPLPIHILVVHSPPLTAHTSRVVRVDRAEQADVVAQSGEYTYGFARVKILLPPTARDRGGHYHVVLSTYNPGVEGDFKLRIEGMARVIVSERTISTLPNTLAGVEGAQGALLLSPISMEGAGMFAKRERGRWAHADGTAGGAPRYARYDSNPSWVIRLMGNSQQQPFARATFRLRAEASVQVLRGEPSQDQAASPPEARSLPPINLSLFLVPPQYVEQPSLLLRDSGRVPAPLATTDRYTVSPAGVALHDVRLKRGEVYLAVASCFESGEAGQGEFTLLGWCAERAWTMDRL</sequence>
<feature type="domain" description="Calpain catalytic" evidence="8">
    <location>
        <begin position="241"/>
        <end position="568"/>
    </location>
</feature>
<protein>
    <recommendedName>
        <fullName evidence="8">Calpain catalytic domain-containing protein</fullName>
    </recommendedName>
</protein>
<feature type="region of interest" description="Disordered" evidence="7">
    <location>
        <begin position="593"/>
        <end position="657"/>
    </location>
</feature>
<dbReference type="GeneID" id="37016702"/>
<dbReference type="PANTHER" id="PTHR46143">
    <property type="entry name" value="CALPAIN-7"/>
    <property type="match status" value="1"/>
</dbReference>